<keyword evidence="3" id="KW-1185">Reference proteome</keyword>
<reference evidence="3" key="2">
    <citation type="submission" date="2015-01" db="EMBL/GenBank/DDBJ databases">
        <title>Evolutionary Origins and Diversification of the Mycorrhizal Mutualists.</title>
        <authorList>
            <consortium name="DOE Joint Genome Institute"/>
            <consortium name="Mycorrhizal Genomics Consortium"/>
            <person name="Kohler A."/>
            <person name="Kuo A."/>
            <person name="Nagy L.G."/>
            <person name="Floudas D."/>
            <person name="Copeland A."/>
            <person name="Barry K.W."/>
            <person name="Cichocki N."/>
            <person name="Veneault-Fourrey C."/>
            <person name="LaButti K."/>
            <person name="Lindquist E.A."/>
            <person name="Lipzen A."/>
            <person name="Lundell T."/>
            <person name="Morin E."/>
            <person name="Murat C."/>
            <person name="Riley R."/>
            <person name="Ohm R."/>
            <person name="Sun H."/>
            <person name="Tunlid A."/>
            <person name="Henrissat B."/>
            <person name="Grigoriev I.V."/>
            <person name="Hibbett D.S."/>
            <person name="Martin F."/>
        </authorList>
    </citation>
    <scope>NUCLEOTIDE SEQUENCE [LARGE SCALE GENOMIC DNA]</scope>
    <source>
        <strain evidence="3">LaAM-08-1</strain>
    </source>
</reference>
<reference evidence="2 3" key="1">
    <citation type="submission" date="2014-04" db="EMBL/GenBank/DDBJ databases">
        <authorList>
            <consortium name="DOE Joint Genome Institute"/>
            <person name="Kuo A."/>
            <person name="Kohler A."/>
            <person name="Nagy L.G."/>
            <person name="Floudas D."/>
            <person name="Copeland A."/>
            <person name="Barry K.W."/>
            <person name="Cichocki N."/>
            <person name="Veneault-Fourrey C."/>
            <person name="LaButti K."/>
            <person name="Lindquist E.A."/>
            <person name="Lipzen A."/>
            <person name="Lundell T."/>
            <person name="Morin E."/>
            <person name="Murat C."/>
            <person name="Sun H."/>
            <person name="Tunlid A."/>
            <person name="Henrissat B."/>
            <person name="Grigoriev I.V."/>
            <person name="Hibbett D.S."/>
            <person name="Martin F."/>
            <person name="Nordberg H.P."/>
            <person name="Cantor M.N."/>
            <person name="Hua S.X."/>
        </authorList>
    </citation>
    <scope>NUCLEOTIDE SEQUENCE [LARGE SCALE GENOMIC DNA]</scope>
    <source>
        <strain evidence="2 3">LaAM-08-1</strain>
    </source>
</reference>
<protein>
    <submittedName>
        <fullName evidence="2">Uncharacterized protein</fullName>
    </submittedName>
</protein>
<name>A0A0C9XJ27_9AGAR</name>
<keyword evidence="1" id="KW-1133">Transmembrane helix</keyword>
<gene>
    <name evidence="2" type="ORF">K443DRAFT_678331</name>
</gene>
<evidence type="ECO:0000256" key="1">
    <source>
        <dbReference type="SAM" id="Phobius"/>
    </source>
</evidence>
<dbReference type="EMBL" id="KN838606">
    <property type="protein sequence ID" value="KIK01469.1"/>
    <property type="molecule type" value="Genomic_DNA"/>
</dbReference>
<evidence type="ECO:0000313" key="3">
    <source>
        <dbReference type="Proteomes" id="UP000054477"/>
    </source>
</evidence>
<keyword evidence="1" id="KW-0812">Transmembrane</keyword>
<dbReference type="OrthoDB" id="3040402at2759"/>
<dbReference type="Proteomes" id="UP000054477">
    <property type="component" value="Unassembled WGS sequence"/>
</dbReference>
<dbReference type="HOGENOM" id="CLU_099119_0_0_1"/>
<feature type="transmembrane region" description="Helical" evidence="1">
    <location>
        <begin position="66"/>
        <end position="84"/>
    </location>
</feature>
<accession>A0A0C9XJ27</accession>
<proteinExistence type="predicted"/>
<dbReference type="AlphaFoldDB" id="A0A0C9XJ27"/>
<keyword evidence="1" id="KW-0472">Membrane</keyword>
<feature type="transmembrane region" description="Helical" evidence="1">
    <location>
        <begin position="6"/>
        <end position="23"/>
    </location>
</feature>
<sequence>MDQLASLAGLLAIVLLRFLYVHLHKRRHQTPPPAKPPASLDEESQPLIAPSLPLPTRTFLTCRRKIVCHLAVIAYIAASIFVAVETIKEFGGPVLKDSRFVLGRGGMVTNALIKLARIWFYKSDALLRELQADSVTLIAIPYVMEVLGTPVVQFPGRRFVDFLIAPALGALCFLTVKD</sequence>
<evidence type="ECO:0000313" key="2">
    <source>
        <dbReference type="EMBL" id="KIK01469.1"/>
    </source>
</evidence>
<organism evidence="2 3">
    <name type="scientific">Laccaria amethystina LaAM-08-1</name>
    <dbReference type="NCBI Taxonomy" id="1095629"/>
    <lineage>
        <taxon>Eukaryota</taxon>
        <taxon>Fungi</taxon>
        <taxon>Dikarya</taxon>
        <taxon>Basidiomycota</taxon>
        <taxon>Agaricomycotina</taxon>
        <taxon>Agaricomycetes</taxon>
        <taxon>Agaricomycetidae</taxon>
        <taxon>Agaricales</taxon>
        <taxon>Agaricineae</taxon>
        <taxon>Hydnangiaceae</taxon>
        <taxon>Laccaria</taxon>
    </lineage>
</organism>